<feature type="transmembrane region" description="Helical" evidence="1">
    <location>
        <begin position="172"/>
        <end position="188"/>
    </location>
</feature>
<keyword evidence="1" id="KW-1133">Transmembrane helix</keyword>
<feature type="transmembrane region" description="Helical" evidence="1">
    <location>
        <begin position="66"/>
        <end position="85"/>
    </location>
</feature>
<reference evidence="2 3" key="1">
    <citation type="submission" date="2023-05" db="EMBL/GenBank/DDBJ databases">
        <title>Novel species of genus Flectobacillus isolated from stream in China.</title>
        <authorList>
            <person name="Lu H."/>
        </authorList>
    </citation>
    <scope>NUCLEOTIDE SEQUENCE [LARGE SCALE GENOMIC DNA]</scope>
    <source>
        <strain evidence="2 3">LFS242W</strain>
    </source>
</reference>
<sequence length="441" mass="49793">MKLFDFKYTRQSIGIFLVFMGSPLIFFFKETLGFGGSSAFTLGGFILGFILMFSKDTFRKYYKLNTPIFRLGAIFTLISLIYFYAYNQTFTESYLVGRDIANYLLIAVFFFMLVSVSNEVKEYFLPVVIALTLLGNLCLIYSMVTNPFFVIGQRATVVFGDGSSAASGNPHVYARNAFAGIFGSYLMFSSKNTLWKLVCILNCLISIAVLLMTQVRTIFLAFIISAALYVYYNTSLNNVKKTIKQFLSFRNILLMLMLLGGIIYFISTNELIINILTSYYESSSTALTKAVLTAAGVADEKNTDASALGRVGNLDFFKGILYGEPYSLILGKGYRFWYMDMPIVEAFLDYGLIGLWSFGLMNLLILKESLKVMKQGNNPFTMFLAYFYLTYFLGLFTGGRPNDTPYWFVFAVMIRFVGVKYLDLMPSKSDISSDSKEQSTT</sequence>
<keyword evidence="1" id="KW-0472">Membrane</keyword>
<feature type="transmembrane region" description="Helical" evidence="1">
    <location>
        <begin position="12"/>
        <end position="28"/>
    </location>
</feature>
<evidence type="ECO:0000313" key="2">
    <source>
        <dbReference type="EMBL" id="MDI9873271.1"/>
    </source>
</evidence>
<feature type="transmembrane region" description="Helical" evidence="1">
    <location>
        <begin position="100"/>
        <end position="116"/>
    </location>
</feature>
<gene>
    <name evidence="2" type="ORF">QM481_01970</name>
</gene>
<feature type="transmembrane region" description="Helical" evidence="1">
    <location>
        <begin position="34"/>
        <end position="54"/>
    </location>
</feature>
<feature type="transmembrane region" description="Helical" evidence="1">
    <location>
        <begin position="123"/>
        <end position="144"/>
    </location>
</feature>
<name>A0ABT6YWL5_9BACT</name>
<feature type="transmembrane region" description="Helical" evidence="1">
    <location>
        <begin position="246"/>
        <end position="266"/>
    </location>
</feature>
<keyword evidence="1" id="KW-0812">Transmembrane</keyword>
<comment type="caution">
    <text evidence="2">The sequence shown here is derived from an EMBL/GenBank/DDBJ whole genome shotgun (WGS) entry which is preliminary data.</text>
</comment>
<dbReference type="Proteomes" id="UP001225761">
    <property type="component" value="Unassembled WGS sequence"/>
</dbReference>
<accession>A0ABT6YWL5</accession>
<feature type="transmembrane region" description="Helical" evidence="1">
    <location>
        <begin position="195"/>
        <end position="212"/>
    </location>
</feature>
<feature type="transmembrane region" description="Helical" evidence="1">
    <location>
        <begin position="378"/>
        <end position="398"/>
    </location>
</feature>
<dbReference type="RefSeq" id="WP_283380456.1">
    <property type="nucleotide sequence ID" value="NZ_JASHIE010000001.1"/>
</dbReference>
<keyword evidence="3" id="KW-1185">Reference proteome</keyword>
<protein>
    <recommendedName>
        <fullName evidence="4">Polymerase</fullName>
    </recommendedName>
</protein>
<organism evidence="2 3">
    <name type="scientific">Flectobacillus rivi</name>
    <dbReference type="NCBI Taxonomy" id="2984209"/>
    <lineage>
        <taxon>Bacteria</taxon>
        <taxon>Pseudomonadati</taxon>
        <taxon>Bacteroidota</taxon>
        <taxon>Cytophagia</taxon>
        <taxon>Cytophagales</taxon>
        <taxon>Flectobacillaceae</taxon>
        <taxon>Flectobacillus</taxon>
    </lineage>
</organism>
<proteinExistence type="predicted"/>
<dbReference type="EMBL" id="JASHIE010000001">
    <property type="protein sequence ID" value="MDI9873271.1"/>
    <property type="molecule type" value="Genomic_DNA"/>
</dbReference>
<feature type="transmembrane region" description="Helical" evidence="1">
    <location>
        <begin position="347"/>
        <end position="366"/>
    </location>
</feature>
<evidence type="ECO:0000313" key="3">
    <source>
        <dbReference type="Proteomes" id="UP001225761"/>
    </source>
</evidence>
<feature type="transmembrane region" description="Helical" evidence="1">
    <location>
        <begin position="218"/>
        <end position="234"/>
    </location>
</feature>
<evidence type="ECO:0000256" key="1">
    <source>
        <dbReference type="SAM" id="Phobius"/>
    </source>
</evidence>
<evidence type="ECO:0008006" key="4">
    <source>
        <dbReference type="Google" id="ProtNLM"/>
    </source>
</evidence>